<dbReference type="Pfam" id="PF00244">
    <property type="entry name" value="14-3-3"/>
    <property type="match status" value="1"/>
</dbReference>
<feature type="site" description="Interaction with phosphoserine on interacting protein" evidence="2">
    <location>
        <position position="135"/>
    </location>
</feature>
<reference evidence="4 5" key="1">
    <citation type="submission" date="2012-04" db="EMBL/GenBank/DDBJ databases">
        <title>The Genome Sequence of Saprolegnia declina VS20.</title>
        <authorList>
            <consortium name="The Broad Institute Genome Sequencing Platform"/>
            <person name="Russ C."/>
            <person name="Nusbaum C."/>
            <person name="Tyler B."/>
            <person name="van West P."/>
            <person name="Dieguez-Uribeondo J."/>
            <person name="de Bruijn I."/>
            <person name="Tripathy S."/>
            <person name="Jiang R."/>
            <person name="Young S.K."/>
            <person name="Zeng Q."/>
            <person name="Gargeya S."/>
            <person name="Fitzgerald M."/>
            <person name="Haas B."/>
            <person name="Abouelleil A."/>
            <person name="Alvarado L."/>
            <person name="Arachchi H.M."/>
            <person name="Berlin A."/>
            <person name="Chapman S.B."/>
            <person name="Goldberg J."/>
            <person name="Griggs A."/>
            <person name="Gujja S."/>
            <person name="Hansen M."/>
            <person name="Howarth C."/>
            <person name="Imamovic A."/>
            <person name="Larimer J."/>
            <person name="McCowen C."/>
            <person name="Montmayeur A."/>
            <person name="Murphy C."/>
            <person name="Neiman D."/>
            <person name="Pearson M."/>
            <person name="Priest M."/>
            <person name="Roberts A."/>
            <person name="Saif S."/>
            <person name="Shea T."/>
            <person name="Sisk P."/>
            <person name="Sykes S."/>
            <person name="Wortman J."/>
            <person name="Nusbaum C."/>
            <person name="Birren B."/>
        </authorList>
    </citation>
    <scope>NUCLEOTIDE SEQUENCE [LARGE SCALE GENOMIC DNA]</scope>
    <source>
        <strain evidence="4 5">VS20</strain>
    </source>
</reference>
<dbReference type="RefSeq" id="XP_008605975.1">
    <property type="nucleotide sequence ID" value="XM_008607753.1"/>
</dbReference>
<dbReference type="OMA" id="VECQSEV"/>
<evidence type="ECO:0000256" key="1">
    <source>
        <dbReference type="ARBA" id="ARBA00006141"/>
    </source>
</evidence>
<gene>
    <name evidence="4" type="ORF">SDRG_02180</name>
</gene>
<dbReference type="eggNOG" id="KOG0841">
    <property type="taxonomic scope" value="Eukaryota"/>
</dbReference>
<dbReference type="InterPro" id="IPR000308">
    <property type="entry name" value="14-3-3"/>
</dbReference>
<dbReference type="PRINTS" id="PR00305">
    <property type="entry name" value="1433ZETA"/>
</dbReference>
<organism evidence="4 5">
    <name type="scientific">Saprolegnia diclina (strain VS20)</name>
    <dbReference type="NCBI Taxonomy" id="1156394"/>
    <lineage>
        <taxon>Eukaryota</taxon>
        <taxon>Sar</taxon>
        <taxon>Stramenopiles</taxon>
        <taxon>Oomycota</taxon>
        <taxon>Saprolegniomycetes</taxon>
        <taxon>Saprolegniales</taxon>
        <taxon>Saprolegniaceae</taxon>
        <taxon>Saprolegnia</taxon>
    </lineage>
</organism>
<dbReference type="InterPro" id="IPR036815">
    <property type="entry name" value="14-3-3_dom_sf"/>
</dbReference>
<dbReference type="Gene3D" id="1.20.190.20">
    <property type="entry name" value="14-3-3 domain"/>
    <property type="match status" value="1"/>
</dbReference>
<proteinExistence type="inferred from homology"/>
<dbReference type="PANTHER" id="PTHR18860">
    <property type="entry name" value="14-3-3 PROTEIN"/>
    <property type="match status" value="1"/>
</dbReference>
<accession>T0QZY9</accession>
<feature type="site" description="Interaction with phosphoserine on interacting protein" evidence="2">
    <location>
        <position position="63"/>
    </location>
</feature>
<dbReference type="OrthoDB" id="10260625at2759"/>
<evidence type="ECO:0000259" key="3">
    <source>
        <dbReference type="SMART" id="SM00101"/>
    </source>
</evidence>
<dbReference type="GeneID" id="19942907"/>
<evidence type="ECO:0000313" key="4">
    <source>
        <dbReference type="EMBL" id="EQC40276.1"/>
    </source>
</evidence>
<evidence type="ECO:0000313" key="5">
    <source>
        <dbReference type="Proteomes" id="UP000030762"/>
    </source>
</evidence>
<dbReference type="PIRSF" id="PIRSF000868">
    <property type="entry name" value="14-3-3"/>
    <property type="match status" value="1"/>
</dbReference>
<dbReference type="AlphaFoldDB" id="T0QZY9"/>
<comment type="similarity">
    <text evidence="1">Belongs to the 14-3-3 family.</text>
</comment>
<feature type="domain" description="14-3-3" evidence="3">
    <location>
        <begin position="9"/>
        <end position="248"/>
    </location>
</feature>
<dbReference type="EMBL" id="JH767136">
    <property type="protein sequence ID" value="EQC40276.1"/>
    <property type="molecule type" value="Genomic_DNA"/>
</dbReference>
<keyword evidence="5" id="KW-1185">Reference proteome</keyword>
<dbReference type="InParanoid" id="T0QZY9"/>
<name>T0QZY9_SAPDV</name>
<dbReference type="Proteomes" id="UP000030762">
    <property type="component" value="Unassembled WGS sequence"/>
</dbReference>
<evidence type="ECO:0000256" key="2">
    <source>
        <dbReference type="PIRSR" id="PIRSR000868-1"/>
    </source>
</evidence>
<protein>
    <recommendedName>
        <fullName evidence="3">14-3-3 domain-containing protein</fullName>
    </recommendedName>
</protein>
<sequence>MQCLRSLSRASLVVLAELTEQAERYDDMVHIMRTLVTTHPLPLSTPEINLLTTAYKHVIDRIRIAVRVVHAIDLQSSPKHTLGECTKLYERELELEYQRVCLEMLSLLEKYLLPSAQSSDCDTVCFLKTQGDYHRYLAELRGGSSDLQHIDRGRSSYSKAYALAKTCMTTTHAFRLGLALNYSVFVYEVLQEPQVAYDLAKDALDGAHMDFDETSPDASSDHVRETTLTLQLLQSNLQLWIANGNVTP</sequence>
<dbReference type="CDD" id="cd08774">
    <property type="entry name" value="14-3-3"/>
    <property type="match status" value="1"/>
</dbReference>
<dbReference type="SMART" id="SM00101">
    <property type="entry name" value="14_3_3"/>
    <property type="match status" value="1"/>
</dbReference>
<dbReference type="SUPFAM" id="SSF48445">
    <property type="entry name" value="14-3-3 protein"/>
    <property type="match status" value="1"/>
</dbReference>
<dbReference type="InterPro" id="IPR023410">
    <property type="entry name" value="14-3-3_domain"/>
</dbReference>
<dbReference type="STRING" id="1156394.T0QZY9"/>
<dbReference type="VEuPathDB" id="FungiDB:SDRG_02180"/>